<reference evidence="1 2" key="1">
    <citation type="submission" date="2022-07" db="EMBL/GenBank/DDBJ databases">
        <authorList>
            <person name="Li W.-J."/>
            <person name="Deng Q.-Q."/>
        </authorList>
    </citation>
    <scope>NUCLEOTIDE SEQUENCE [LARGE SCALE GENOMIC DNA]</scope>
    <source>
        <strain evidence="1 2">SYSU M60028</strain>
    </source>
</reference>
<dbReference type="EMBL" id="JANCLU010000002">
    <property type="protein sequence ID" value="MCP8937435.1"/>
    <property type="molecule type" value="Genomic_DNA"/>
</dbReference>
<sequence>MNVASLAAIRRFGMRPRRLVALAVTAGVLIVLAANAHLVYVAVTSQPDCVAHTIDMAAPGSPALRAAESGCSPPSP</sequence>
<dbReference type="Proteomes" id="UP001205890">
    <property type="component" value="Unassembled WGS sequence"/>
</dbReference>
<proteinExistence type="predicted"/>
<evidence type="ECO:0000313" key="2">
    <source>
        <dbReference type="Proteomes" id="UP001205890"/>
    </source>
</evidence>
<comment type="caution">
    <text evidence="1">The sequence shown here is derived from an EMBL/GenBank/DDBJ whole genome shotgun (WGS) entry which is preliminary data.</text>
</comment>
<keyword evidence="2" id="KW-1185">Reference proteome</keyword>
<accession>A0ABT1L7J1</accession>
<gene>
    <name evidence="1" type="ORF">NK718_02815</name>
</gene>
<name>A0ABT1L7J1_9HYPH</name>
<evidence type="ECO:0000313" key="1">
    <source>
        <dbReference type="EMBL" id="MCP8937435.1"/>
    </source>
</evidence>
<dbReference type="RefSeq" id="WP_254738424.1">
    <property type="nucleotide sequence ID" value="NZ_JANCLU010000002.1"/>
</dbReference>
<protein>
    <submittedName>
        <fullName evidence="1">Uncharacterized protein</fullName>
    </submittedName>
</protein>
<organism evidence="1 2">
    <name type="scientific">Alsobacter ponti</name>
    <dbReference type="NCBI Taxonomy" id="2962936"/>
    <lineage>
        <taxon>Bacteria</taxon>
        <taxon>Pseudomonadati</taxon>
        <taxon>Pseudomonadota</taxon>
        <taxon>Alphaproteobacteria</taxon>
        <taxon>Hyphomicrobiales</taxon>
        <taxon>Alsobacteraceae</taxon>
        <taxon>Alsobacter</taxon>
    </lineage>
</organism>